<organism evidence="4 5">
    <name type="scientific">Pseudoalteromonas obscura</name>
    <dbReference type="NCBI Taxonomy" id="3048491"/>
    <lineage>
        <taxon>Bacteria</taxon>
        <taxon>Pseudomonadati</taxon>
        <taxon>Pseudomonadota</taxon>
        <taxon>Gammaproteobacteria</taxon>
        <taxon>Alteromonadales</taxon>
        <taxon>Pseudoalteromonadaceae</taxon>
        <taxon>Pseudoalteromonas</taxon>
    </lineage>
</organism>
<dbReference type="InterPro" id="IPR050570">
    <property type="entry name" value="Cell_wall_metabolism_enzyme"/>
</dbReference>
<dbReference type="PANTHER" id="PTHR21666:SF270">
    <property type="entry name" value="MUREIN HYDROLASE ACTIVATOR ENVC"/>
    <property type="match status" value="1"/>
</dbReference>
<feature type="transmembrane region" description="Helical" evidence="1">
    <location>
        <begin position="288"/>
        <end position="306"/>
    </location>
</feature>
<accession>A0ABT7ESZ9</accession>
<dbReference type="EMBL" id="JASJUT010000015">
    <property type="protein sequence ID" value="MDK2598185.1"/>
    <property type="molecule type" value="Genomic_DNA"/>
</dbReference>
<dbReference type="SUPFAM" id="SSF51261">
    <property type="entry name" value="Duplicated hybrid motif"/>
    <property type="match status" value="1"/>
</dbReference>
<keyword evidence="1" id="KW-0472">Membrane</keyword>
<feature type="transmembrane region" description="Helical" evidence="1">
    <location>
        <begin position="38"/>
        <end position="56"/>
    </location>
</feature>
<evidence type="ECO:0000256" key="1">
    <source>
        <dbReference type="SAM" id="Phobius"/>
    </source>
</evidence>
<reference evidence="4 5" key="1">
    <citation type="submission" date="2023-05" db="EMBL/GenBank/DDBJ databases">
        <title>Pseudoalteromonas ardens sp. nov., Pseudoalteromonas obscura sp. nov., and Pseudoalteromonas umbrosa sp. nov., isolated from the coral Montipora capitata.</title>
        <authorList>
            <person name="Thomas E.M."/>
            <person name="Smith E.M."/>
            <person name="Papke E."/>
            <person name="Shlafstein M.D."/>
            <person name="Oline D.K."/>
            <person name="Videau P."/>
            <person name="Saw J.H."/>
            <person name="Strangman W.K."/>
            <person name="Ushijima B."/>
        </authorList>
    </citation>
    <scope>NUCLEOTIDE SEQUENCE [LARGE SCALE GENOMIC DNA]</scope>
    <source>
        <strain evidence="4 5">P94</strain>
    </source>
</reference>
<dbReference type="PANTHER" id="PTHR21666">
    <property type="entry name" value="PEPTIDASE-RELATED"/>
    <property type="match status" value="1"/>
</dbReference>
<keyword evidence="1" id="KW-1133">Transmembrane helix</keyword>
<feature type="domain" description="M23ase beta-sheet core" evidence="2">
    <location>
        <begin position="343"/>
        <end position="440"/>
    </location>
</feature>
<evidence type="ECO:0000259" key="2">
    <source>
        <dbReference type="Pfam" id="PF01551"/>
    </source>
</evidence>
<feature type="domain" description="Peptidase M56" evidence="3">
    <location>
        <begin position="28"/>
        <end position="256"/>
    </location>
</feature>
<dbReference type="Gene3D" id="2.70.70.10">
    <property type="entry name" value="Glucose Permease (Domain IIA)"/>
    <property type="match status" value="1"/>
</dbReference>
<name>A0ABT7ESZ9_9GAMM</name>
<keyword evidence="5" id="KW-1185">Reference proteome</keyword>
<dbReference type="CDD" id="cd07341">
    <property type="entry name" value="M56_BlaR1_MecR1_like"/>
    <property type="match status" value="1"/>
</dbReference>
<dbReference type="RefSeq" id="WP_284138678.1">
    <property type="nucleotide sequence ID" value="NZ_JASJUT010000015.1"/>
</dbReference>
<sequence length="447" mass="49838">MDWTLVSPIMMLALWLLTSYLLLNVGNLIVRRYPSSPTVWWAILVLSAIPILPFGSSSELVHIPKVLLELGGYIEQQQSQLPRNLEQSTLLFADTLFYGVIALYLVVAIRKLYTLFISWRSINKLLGTSEPFKQSVTSVPCIQLPINCSPFVFGITNCKIVLPNYFSKLDSEQQYSLLCHEVTHIRNKDHLALVAWSILGCILWFNPFVKRMEKSFVHALELRCDQFTVTHFELNKKHYAATLVTALKHSVNTHSFASAANFSSGALSLADYKLRLQEIIQPQSNKPVYLIILLLLLTTLLGLVNIKAAPALHVNTSHWHNPLDNFWVSSHYGHISEFRNSKAHGGIDLVAPVGAPVMAVSSGTVVIADAKTLPSRYGNVVLVQHENGYQSLYAHLDTIEVERGTRIQGGGKVGTLGATGRVTGAHLHFELLYQEQRINPLAILALE</sequence>
<dbReference type="Pfam" id="PF01551">
    <property type="entry name" value="Peptidase_M23"/>
    <property type="match status" value="1"/>
</dbReference>
<proteinExistence type="predicted"/>
<protein>
    <submittedName>
        <fullName evidence="4">M23/M56 family metallopeptidase</fullName>
    </submittedName>
</protein>
<keyword evidence="1" id="KW-0812">Transmembrane</keyword>
<dbReference type="InterPro" id="IPR008756">
    <property type="entry name" value="Peptidase_M56"/>
</dbReference>
<feature type="transmembrane region" description="Helical" evidence="1">
    <location>
        <begin position="6"/>
        <end position="26"/>
    </location>
</feature>
<evidence type="ECO:0000313" key="4">
    <source>
        <dbReference type="EMBL" id="MDK2598185.1"/>
    </source>
</evidence>
<dbReference type="Proteomes" id="UP001231915">
    <property type="component" value="Unassembled WGS sequence"/>
</dbReference>
<dbReference type="InterPro" id="IPR016047">
    <property type="entry name" value="M23ase_b-sheet_dom"/>
</dbReference>
<feature type="transmembrane region" description="Helical" evidence="1">
    <location>
        <begin position="191"/>
        <end position="209"/>
    </location>
</feature>
<evidence type="ECO:0000313" key="5">
    <source>
        <dbReference type="Proteomes" id="UP001231915"/>
    </source>
</evidence>
<dbReference type="CDD" id="cd12797">
    <property type="entry name" value="M23_peptidase"/>
    <property type="match status" value="1"/>
</dbReference>
<gene>
    <name evidence="4" type="ORF">QNM18_24320</name>
</gene>
<feature type="transmembrane region" description="Helical" evidence="1">
    <location>
        <begin position="90"/>
        <end position="109"/>
    </location>
</feature>
<comment type="caution">
    <text evidence="4">The sequence shown here is derived from an EMBL/GenBank/DDBJ whole genome shotgun (WGS) entry which is preliminary data.</text>
</comment>
<evidence type="ECO:0000259" key="3">
    <source>
        <dbReference type="Pfam" id="PF05569"/>
    </source>
</evidence>
<dbReference type="Pfam" id="PF05569">
    <property type="entry name" value="Peptidase_M56"/>
    <property type="match status" value="1"/>
</dbReference>
<dbReference type="InterPro" id="IPR011055">
    <property type="entry name" value="Dup_hybrid_motif"/>
</dbReference>